<dbReference type="InterPro" id="IPR042261">
    <property type="entry name" value="Lsr2-like_dimerization"/>
</dbReference>
<evidence type="ECO:0000313" key="4">
    <source>
        <dbReference type="Proteomes" id="UP001151002"/>
    </source>
</evidence>
<protein>
    <submittedName>
        <fullName evidence="3">Lsr2 family protein</fullName>
    </submittedName>
</protein>
<proteinExistence type="predicted"/>
<sequence length="115" mass="12790">MAVHIRRIIVDDLDQSTEGARTYRFALDDSTYEIDLCDRNIEKLRAALYPYIAAGRRQPKGRPAKNGNGAPGDKSSPSRHWWYAHRSDPGMPGYNPHGPIPQAVTAAFNNTATPQ</sequence>
<evidence type="ECO:0000256" key="1">
    <source>
        <dbReference type="SAM" id="MobiDB-lite"/>
    </source>
</evidence>
<dbReference type="Proteomes" id="UP001151002">
    <property type="component" value="Unassembled WGS sequence"/>
</dbReference>
<name>A0ABT4B4V0_9ACTN</name>
<feature type="region of interest" description="Disordered" evidence="1">
    <location>
        <begin position="55"/>
        <end position="115"/>
    </location>
</feature>
<dbReference type="Gene3D" id="3.30.60.230">
    <property type="entry name" value="Lsr2, dimerization domain"/>
    <property type="match status" value="1"/>
</dbReference>
<feature type="domain" description="Lsr2 dimerization" evidence="2">
    <location>
        <begin position="1"/>
        <end position="58"/>
    </location>
</feature>
<gene>
    <name evidence="3" type="ORF">OWR29_26285</name>
</gene>
<evidence type="ECO:0000313" key="3">
    <source>
        <dbReference type="EMBL" id="MCY1141521.1"/>
    </source>
</evidence>
<comment type="caution">
    <text evidence="3">The sequence shown here is derived from an EMBL/GenBank/DDBJ whole genome shotgun (WGS) entry which is preliminary data.</text>
</comment>
<evidence type="ECO:0000259" key="2">
    <source>
        <dbReference type="Pfam" id="PF11774"/>
    </source>
</evidence>
<keyword evidence="4" id="KW-1185">Reference proteome</keyword>
<reference evidence="3" key="1">
    <citation type="submission" date="2022-11" db="EMBL/GenBank/DDBJ databases">
        <authorList>
            <person name="Somphong A."/>
            <person name="Phongsopitanun W."/>
        </authorList>
    </citation>
    <scope>NUCLEOTIDE SEQUENCE</scope>
    <source>
        <strain evidence="3">Pm04-4</strain>
    </source>
</reference>
<dbReference type="EMBL" id="JAPNTZ010000009">
    <property type="protein sequence ID" value="MCY1141521.1"/>
    <property type="molecule type" value="Genomic_DNA"/>
</dbReference>
<organism evidence="3 4">
    <name type="scientific">Paractinoplanes pyxinae</name>
    <dbReference type="NCBI Taxonomy" id="2997416"/>
    <lineage>
        <taxon>Bacteria</taxon>
        <taxon>Bacillati</taxon>
        <taxon>Actinomycetota</taxon>
        <taxon>Actinomycetes</taxon>
        <taxon>Micromonosporales</taxon>
        <taxon>Micromonosporaceae</taxon>
        <taxon>Paractinoplanes</taxon>
    </lineage>
</organism>
<accession>A0ABT4B4V0</accession>
<dbReference type="Pfam" id="PF11774">
    <property type="entry name" value="Lsr2"/>
    <property type="match status" value="1"/>
</dbReference>
<dbReference type="InterPro" id="IPR024412">
    <property type="entry name" value="Lsr2_dim_dom"/>
</dbReference>
<dbReference type="RefSeq" id="WP_267565903.1">
    <property type="nucleotide sequence ID" value="NZ_JAPNTZ010000009.1"/>
</dbReference>